<comment type="cofactor">
    <cofactor evidence="1">
        <name>[4Fe-4S] cluster</name>
        <dbReference type="ChEBI" id="CHEBI:49883"/>
    </cofactor>
</comment>
<evidence type="ECO:0000256" key="3">
    <source>
        <dbReference type="ARBA" id="ARBA00022723"/>
    </source>
</evidence>
<proteinExistence type="inferred from homology"/>
<dbReference type="PANTHER" id="PTHR43273">
    <property type="entry name" value="ANAEROBIC SULFATASE-MATURATING ENZYME HOMOLOG ASLB-RELATED"/>
    <property type="match status" value="1"/>
</dbReference>
<name>A0ABW5G0U2_9PSEU</name>
<evidence type="ECO:0000256" key="2">
    <source>
        <dbReference type="ARBA" id="ARBA00022691"/>
    </source>
</evidence>
<keyword evidence="2" id="KW-0949">S-adenosyl-L-methionine</keyword>
<evidence type="ECO:0000256" key="1">
    <source>
        <dbReference type="ARBA" id="ARBA00001966"/>
    </source>
</evidence>
<dbReference type="SFLD" id="SFLDG01067">
    <property type="entry name" value="SPASM/twitch_domain_containing"/>
    <property type="match status" value="1"/>
</dbReference>
<evidence type="ECO:0000313" key="8">
    <source>
        <dbReference type="EMBL" id="MFD2420560.1"/>
    </source>
</evidence>
<dbReference type="InterPro" id="IPR058240">
    <property type="entry name" value="rSAM_sf"/>
</dbReference>
<dbReference type="Gene3D" id="3.20.20.70">
    <property type="entry name" value="Aldolase class I"/>
    <property type="match status" value="1"/>
</dbReference>
<keyword evidence="4" id="KW-0408">Iron</keyword>
<dbReference type="PANTHER" id="PTHR43273:SF3">
    <property type="entry name" value="ANAEROBIC SULFATASE-MATURATING ENZYME HOMOLOG ASLB-RELATED"/>
    <property type="match status" value="1"/>
</dbReference>
<comment type="similarity">
    <text evidence="6">Belongs to the radical SAM superfamily. Anaerobic sulfatase-maturating enzyme family.</text>
</comment>
<dbReference type="Pfam" id="PF13186">
    <property type="entry name" value="SPASM"/>
    <property type="match status" value="1"/>
</dbReference>
<reference evidence="9" key="1">
    <citation type="journal article" date="2019" name="Int. J. Syst. Evol. Microbiol.">
        <title>The Global Catalogue of Microorganisms (GCM) 10K type strain sequencing project: providing services to taxonomists for standard genome sequencing and annotation.</title>
        <authorList>
            <consortium name="The Broad Institute Genomics Platform"/>
            <consortium name="The Broad Institute Genome Sequencing Center for Infectious Disease"/>
            <person name="Wu L."/>
            <person name="Ma J."/>
        </authorList>
    </citation>
    <scope>NUCLEOTIDE SEQUENCE [LARGE SCALE GENOMIC DNA]</scope>
    <source>
        <strain evidence="9">CGMCC 4.7645</strain>
    </source>
</reference>
<keyword evidence="9" id="KW-1185">Reference proteome</keyword>
<dbReference type="InterPro" id="IPR023867">
    <property type="entry name" value="Sulphatase_maturase_rSAM"/>
</dbReference>
<evidence type="ECO:0000256" key="4">
    <source>
        <dbReference type="ARBA" id="ARBA00023004"/>
    </source>
</evidence>
<keyword evidence="5" id="KW-0411">Iron-sulfur</keyword>
<sequence length="376" mass="41864">MRQPSLTLIVKTSSACNMACSYCDADIYSRRRMPFEVLASLTAKALGTGRPAQFIWHGGEPLLLGQEFYRKALWLQEHYRRENQFVSNSIQTNATLLNDEWIDIFDDGNFSVGVSLDGPAELHDSNRVLRNGTGTFHKAMRGISLLKARNQRFGVLAVVTEETIKLGARKFFDFYLDNGLTDIALLSLKPVLIKGGKGHLPRESSSHSEFVNDIFDIWYEMDDPGVHIRDFESIMRVLLGGEHSICLLAGQCIGQDFAINFNGDFYHCDEFMTDSDYRLGNIVEHDMKTLLEGSRIKALIKSEEANLRNLTCNWKSVCNGGCPKDRYVAARLGGGGPVLCCGYANLIEHISARIIENPQVARLKLGHPAGLGTGRA</sequence>
<dbReference type="InterPro" id="IPR013785">
    <property type="entry name" value="Aldolase_TIM"/>
</dbReference>
<dbReference type="Pfam" id="PF04055">
    <property type="entry name" value="Radical_SAM"/>
    <property type="match status" value="1"/>
</dbReference>
<dbReference type="SUPFAM" id="SSF102114">
    <property type="entry name" value="Radical SAM enzymes"/>
    <property type="match status" value="1"/>
</dbReference>
<dbReference type="SFLD" id="SFLDG01384">
    <property type="entry name" value="thioether_bond_formation_requi"/>
    <property type="match status" value="1"/>
</dbReference>
<dbReference type="RefSeq" id="WP_378268689.1">
    <property type="nucleotide sequence ID" value="NZ_JBHUKR010000020.1"/>
</dbReference>
<accession>A0ABW5G0U2</accession>
<evidence type="ECO:0000256" key="6">
    <source>
        <dbReference type="ARBA" id="ARBA00023601"/>
    </source>
</evidence>
<keyword evidence="3" id="KW-0479">Metal-binding</keyword>
<dbReference type="PROSITE" id="PS51918">
    <property type="entry name" value="RADICAL_SAM"/>
    <property type="match status" value="1"/>
</dbReference>
<comment type="caution">
    <text evidence="8">The sequence shown here is derived from an EMBL/GenBank/DDBJ whole genome shotgun (WGS) entry which is preliminary data.</text>
</comment>
<evidence type="ECO:0000259" key="7">
    <source>
        <dbReference type="PROSITE" id="PS51918"/>
    </source>
</evidence>
<dbReference type="SFLD" id="SFLDG01072">
    <property type="entry name" value="dehydrogenase_like"/>
    <property type="match status" value="1"/>
</dbReference>
<organism evidence="8 9">
    <name type="scientific">Amycolatopsis pigmentata</name>
    <dbReference type="NCBI Taxonomy" id="450801"/>
    <lineage>
        <taxon>Bacteria</taxon>
        <taxon>Bacillati</taxon>
        <taxon>Actinomycetota</taxon>
        <taxon>Actinomycetes</taxon>
        <taxon>Pseudonocardiales</taxon>
        <taxon>Pseudonocardiaceae</taxon>
        <taxon>Amycolatopsis</taxon>
    </lineage>
</organism>
<dbReference type="NCBIfam" id="TIGR04085">
    <property type="entry name" value="rSAM_more_4Fe4S"/>
    <property type="match status" value="1"/>
</dbReference>
<evidence type="ECO:0000256" key="5">
    <source>
        <dbReference type="ARBA" id="ARBA00023014"/>
    </source>
</evidence>
<evidence type="ECO:0000313" key="9">
    <source>
        <dbReference type="Proteomes" id="UP001597417"/>
    </source>
</evidence>
<feature type="domain" description="Radical SAM core" evidence="7">
    <location>
        <begin position="2"/>
        <end position="220"/>
    </location>
</feature>
<dbReference type="Proteomes" id="UP001597417">
    <property type="component" value="Unassembled WGS sequence"/>
</dbReference>
<dbReference type="EMBL" id="JBHUKR010000020">
    <property type="protein sequence ID" value="MFD2420560.1"/>
    <property type="molecule type" value="Genomic_DNA"/>
</dbReference>
<gene>
    <name evidence="8" type="ORF">ACFSXZ_29960</name>
</gene>
<dbReference type="SFLD" id="SFLDS00029">
    <property type="entry name" value="Radical_SAM"/>
    <property type="match status" value="1"/>
</dbReference>
<protein>
    <submittedName>
        <fullName evidence="8">Radical SAM protein</fullName>
    </submittedName>
</protein>
<dbReference type="CDD" id="cd01335">
    <property type="entry name" value="Radical_SAM"/>
    <property type="match status" value="1"/>
</dbReference>
<dbReference type="InterPro" id="IPR023885">
    <property type="entry name" value="4Fe4S-binding_SPASM_dom"/>
</dbReference>
<dbReference type="SFLD" id="SFLDG01386">
    <property type="entry name" value="main_SPASM_domain-containing"/>
    <property type="match status" value="1"/>
</dbReference>
<dbReference type="InterPro" id="IPR007197">
    <property type="entry name" value="rSAM"/>
</dbReference>